<evidence type="ECO:0000313" key="2">
    <source>
        <dbReference type="Proteomes" id="UP000245506"/>
    </source>
</evidence>
<sequence length="514" mass="58701">MRDLGSMGESTFSLWCADAGLVANVSQIDKTGWDFFVEFPFKNNNDPCGVHNSALECKVQVKATDQNYRKLSIKLSNLRRLVTAQMPAFFVFLEFEGKSEPQSAYVVHVDNKLISKVLKRLHEVEQSDQENKFNKRKMTVHYCESNRLEALNGRCLERKIVEYVGSSMSEYVASKKKHLTSSGFEDGFAKMTLTAIGEENLEKLIDVSIGAEDFVEVSSIQAVKTRFGVESSSLFLDTLMGRLEMPNLKPFAEGVIKFKESKFSTSLGFDCRLYNSPFNSFSDKKLWKMRFESDFFGLSFNPFNGEATITFSFFEDKRFPIFEFRNAVKLLSNIYQNSSKTLGEFKAKELPPLKFTIGGVNRDFDYMREMKALDSATKLMSIFNVSEPVNASFIEMSRFSNEICGLEAFVSGSNENFGVELSMKRNDFHTDQLYACVVFFHAAVGSHYFCVFFVAKGHLKEVEGERFKLNTSDISIERKFISPVSDVIEKEELFSEMKKIEEKYEKDYCVITLT</sequence>
<proteinExistence type="predicted"/>
<dbReference type="OrthoDB" id="6878627at2"/>
<comment type="caution">
    <text evidence="1">The sequence shown here is derived from an EMBL/GenBank/DDBJ whole genome shotgun (WGS) entry which is preliminary data.</text>
</comment>
<accession>A0A317CJ77</accession>
<gene>
    <name evidence="1" type="ORF">DKT75_03590</name>
</gene>
<keyword evidence="2" id="KW-1185">Reference proteome</keyword>
<evidence type="ECO:0000313" key="1">
    <source>
        <dbReference type="EMBL" id="PWQ98546.1"/>
    </source>
</evidence>
<dbReference type="AlphaFoldDB" id="A0A317CJ77"/>
<protein>
    <recommendedName>
        <fullName evidence="3">DUF4365 domain-containing protein</fullName>
    </recommendedName>
</protein>
<dbReference type="Proteomes" id="UP000245506">
    <property type="component" value="Unassembled WGS sequence"/>
</dbReference>
<organism evidence="1 2">
    <name type="scientific">Leucothrix arctica</name>
    <dbReference type="NCBI Taxonomy" id="1481894"/>
    <lineage>
        <taxon>Bacteria</taxon>
        <taxon>Pseudomonadati</taxon>
        <taxon>Pseudomonadota</taxon>
        <taxon>Gammaproteobacteria</taxon>
        <taxon>Thiotrichales</taxon>
        <taxon>Thiotrichaceae</taxon>
        <taxon>Leucothrix</taxon>
    </lineage>
</organism>
<name>A0A317CJ77_9GAMM</name>
<dbReference type="EMBL" id="QGKL01000011">
    <property type="protein sequence ID" value="PWQ98546.1"/>
    <property type="molecule type" value="Genomic_DNA"/>
</dbReference>
<dbReference type="RefSeq" id="WP_109822064.1">
    <property type="nucleotide sequence ID" value="NZ_QGKL01000011.1"/>
</dbReference>
<evidence type="ECO:0008006" key="3">
    <source>
        <dbReference type="Google" id="ProtNLM"/>
    </source>
</evidence>
<reference evidence="1 2" key="1">
    <citation type="submission" date="2018-05" db="EMBL/GenBank/DDBJ databases">
        <title>Leucothrix arctica sp. nov., isolated from Arctic seawater.</title>
        <authorList>
            <person name="Choi A."/>
            <person name="Baek K."/>
        </authorList>
    </citation>
    <scope>NUCLEOTIDE SEQUENCE [LARGE SCALE GENOMIC DNA]</scope>
    <source>
        <strain evidence="1 2">IMCC9719</strain>
    </source>
</reference>